<accession>A0A7S4DYX4</accession>
<dbReference type="Pfam" id="PF13669">
    <property type="entry name" value="Glyoxalase_4"/>
    <property type="match status" value="1"/>
</dbReference>
<name>A0A7S4DYX4_9EUKA</name>
<proteinExistence type="predicted"/>
<organism evidence="2">
    <name type="scientific">Lotharella globosa</name>
    <dbReference type="NCBI Taxonomy" id="91324"/>
    <lineage>
        <taxon>Eukaryota</taxon>
        <taxon>Sar</taxon>
        <taxon>Rhizaria</taxon>
        <taxon>Cercozoa</taxon>
        <taxon>Chlorarachniophyceae</taxon>
        <taxon>Lotharella</taxon>
    </lineage>
</organism>
<protein>
    <recommendedName>
        <fullName evidence="1">VOC domain-containing protein</fullName>
    </recommendedName>
</protein>
<sequence length="114" mass="12625">MRSTRQLRRLCSAARPFRVLGLQQVAIGSLNKSELSKLWGDVLGVPKIGDYKSEKENVFEDILLLGKGTMAVELDLMEPIDPEKRPKVHVPALNHIGIWIDDLKAAVDHLEGAG</sequence>
<gene>
    <name evidence="2" type="ORF">LGLO00237_LOCUS31928</name>
</gene>
<dbReference type="EMBL" id="HBIV01045525">
    <property type="protein sequence ID" value="CAE0680142.1"/>
    <property type="molecule type" value="Transcribed_RNA"/>
</dbReference>
<dbReference type="PROSITE" id="PS51819">
    <property type="entry name" value="VOC"/>
    <property type="match status" value="1"/>
</dbReference>
<feature type="domain" description="VOC" evidence="1">
    <location>
        <begin position="21"/>
        <end position="114"/>
    </location>
</feature>
<dbReference type="Gene3D" id="3.10.180.10">
    <property type="entry name" value="2,3-Dihydroxybiphenyl 1,2-Dioxygenase, domain 1"/>
    <property type="match status" value="1"/>
</dbReference>
<evidence type="ECO:0000259" key="1">
    <source>
        <dbReference type="PROSITE" id="PS51819"/>
    </source>
</evidence>
<dbReference type="SUPFAM" id="SSF54593">
    <property type="entry name" value="Glyoxalase/Bleomycin resistance protein/Dihydroxybiphenyl dioxygenase"/>
    <property type="match status" value="1"/>
</dbReference>
<evidence type="ECO:0000313" key="2">
    <source>
        <dbReference type="EMBL" id="CAE0680142.1"/>
    </source>
</evidence>
<dbReference type="InterPro" id="IPR029068">
    <property type="entry name" value="Glyas_Bleomycin-R_OHBP_Dase"/>
</dbReference>
<reference evidence="2" key="1">
    <citation type="submission" date="2021-01" db="EMBL/GenBank/DDBJ databases">
        <authorList>
            <person name="Corre E."/>
            <person name="Pelletier E."/>
            <person name="Niang G."/>
            <person name="Scheremetjew M."/>
            <person name="Finn R."/>
            <person name="Kale V."/>
            <person name="Holt S."/>
            <person name="Cochrane G."/>
            <person name="Meng A."/>
            <person name="Brown T."/>
            <person name="Cohen L."/>
        </authorList>
    </citation>
    <scope>NUCLEOTIDE SEQUENCE</scope>
    <source>
        <strain evidence="2">CCCM811</strain>
    </source>
</reference>
<dbReference type="AlphaFoldDB" id="A0A7S4DYX4"/>
<dbReference type="InterPro" id="IPR037523">
    <property type="entry name" value="VOC_core"/>
</dbReference>